<gene>
    <name evidence="1" type="ORF">UFOPK2788_00866</name>
</gene>
<dbReference type="AlphaFoldDB" id="A0A6J6T740"/>
<dbReference type="EMBL" id="CAEZYV010000148">
    <property type="protein sequence ID" value="CAB4742683.1"/>
    <property type="molecule type" value="Genomic_DNA"/>
</dbReference>
<organism evidence="1">
    <name type="scientific">freshwater metagenome</name>
    <dbReference type="NCBI Taxonomy" id="449393"/>
    <lineage>
        <taxon>unclassified sequences</taxon>
        <taxon>metagenomes</taxon>
        <taxon>ecological metagenomes</taxon>
    </lineage>
</organism>
<protein>
    <submittedName>
        <fullName evidence="1">Unannotated protein</fullName>
    </submittedName>
</protein>
<proteinExistence type="predicted"/>
<sequence>MHHRGRLKLLVFRPKHEVALHPSLKFRSPSRLRHQDQALRYSFSVNTSNFRHPYKPRKLNHGPTLFRVRLLFSANLALLADAEAQELQLQLRLSCREQVRELNMQVIFRYQYQPEPISDVDLKAHLLRLQPFQSGLREAARQWHQLRHQVLYASSQSFAITSEPYLFVIFHNESELKLLLELIRGRDKPNDGSYRFFWNM</sequence>
<name>A0A6J6T740_9ZZZZ</name>
<reference evidence="1" key="1">
    <citation type="submission" date="2020-05" db="EMBL/GenBank/DDBJ databases">
        <authorList>
            <person name="Chiriac C."/>
            <person name="Salcher M."/>
            <person name="Ghai R."/>
            <person name="Kavagutti S V."/>
        </authorList>
    </citation>
    <scope>NUCLEOTIDE SEQUENCE</scope>
</reference>
<evidence type="ECO:0000313" key="1">
    <source>
        <dbReference type="EMBL" id="CAB4742683.1"/>
    </source>
</evidence>
<accession>A0A6J6T740</accession>